<dbReference type="EMBL" id="CAQQ02013421">
    <property type="status" value="NOT_ANNOTATED_CDS"/>
    <property type="molecule type" value="Genomic_DNA"/>
</dbReference>
<dbReference type="HOGENOM" id="CLU_2690649_0_0_1"/>
<reference evidence="2" key="1">
    <citation type="submission" date="2013-02" db="EMBL/GenBank/DDBJ databases">
        <authorList>
            <person name="Hughes D."/>
        </authorList>
    </citation>
    <scope>NUCLEOTIDE SEQUENCE</scope>
    <source>
        <strain>Durham</strain>
        <strain evidence="2">NC isolate 2 -- Noor lab</strain>
    </source>
</reference>
<dbReference type="AlphaFoldDB" id="T1GKB7"/>
<reference evidence="1" key="2">
    <citation type="submission" date="2015-06" db="UniProtKB">
        <authorList>
            <consortium name="EnsemblMetazoa"/>
        </authorList>
    </citation>
    <scope>IDENTIFICATION</scope>
</reference>
<dbReference type="EnsemblMetazoa" id="MESCA003937-RA">
    <property type="protein sequence ID" value="MESCA003937-PA"/>
    <property type="gene ID" value="MESCA003937"/>
</dbReference>
<sequence length="74" mass="8939">MPDQSITLRKILEKNHELQVDTHHLLINSRQAYHQDLMEIALRLRKSEEIRFEALMAVVQKIVEKFWMNINRVE</sequence>
<keyword evidence="2" id="KW-1185">Reference proteome</keyword>
<organism evidence="1 2">
    <name type="scientific">Megaselia scalaris</name>
    <name type="common">Humpbacked fly</name>
    <name type="synonym">Phora scalaris</name>
    <dbReference type="NCBI Taxonomy" id="36166"/>
    <lineage>
        <taxon>Eukaryota</taxon>
        <taxon>Metazoa</taxon>
        <taxon>Ecdysozoa</taxon>
        <taxon>Arthropoda</taxon>
        <taxon>Hexapoda</taxon>
        <taxon>Insecta</taxon>
        <taxon>Pterygota</taxon>
        <taxon>Neoptera</taxon>
        <taxon>Endopterygota</taxon>
        <taxon>Diptera</taxon>
        <taxon>Brachycera</taxon>
        <taxon>Muscomorpha</taxon>
        <taxon>Platypezoidea</taxon>
        <taxon>Phoridae</taxon>
        <taxon>Megaseliini</taxon>
        <taxon>Megaselia</taxon>
    </lineage>
</organism>
<evidence type="ECO:0000313" key="1">
    <source>
        <dbReference type="EnsemblMetazoa" id="MESCA003937-PA"/>
    </source>
</evidence>
<accession>T1GKB7</accession>
<protein>
    <submittedName>
        <fullName evidence="1">Uncharacterized protein</fullName>
    </submittedName>
</protein>
<dbReference type="Proteomes" id="UP000015102">
    <property type="component" value="Unassembled WGS sequence"/>
</dbReference>
<evidence type="ECO:0000313" key="2">
    <source>
        <dbReference type="Proteomes" id="UP000015102"/>
    </source>
</evidence>
<proteinExistence type="predicted"/>
<dbReference type="EMBL" id="CAQQ02013422">
    <property type="status" value="NOT_ANNOTATED_CDS"/>
    <property type="molecule type" value="Genomic_DNA"/>
</dbReference>
<name>T1GKB7_MEGSC</name>